<dbReference type="UniPathway" id="UPA00242"/>
<dbReference type="InterPro" id="IPR047215">
    <property type="entry name" value="Galactose_mutarotase-like"/>
</dbReference>
<evidence type="ECO:0000256" key="6">
    <source>
        <dbReference type="ARBA" id="ARBA00013185"/>
    </source>
</evidence>
<keyword evidence="8" id="KW-0106">Calcium</keyword>
<dbReference type="RefSeq" id="WP_144247333.1">
    <property type="nucleotide sequence ID" value="NZ_VLPK01000001.1"/>
</dbReference>
<evidence type="ECO:0000256" key="9">
    <source>
        <dbReference type="ARBA" id="ARBA00023235"/>
    </source>
</evidence>
<comment type="similarity">
    <text evidence="4 11">Belongs to the aldose epimerase family.</text>
</comment>
<name>A0A556MV34_9SPHI</name>
<comment type="caution">
    <text evidence="15">The sequence shown here is derived from an EMBL/GenBank/DDBJ whole genome shotgun (WGS) entry which is preliminary data.</text>
</comment>
<dbReference type="PANTHER" id="PTHR10091">
    <property type="entry name" value="ALDOSE-1-EPIMERASE"/>
    <property type="match status" value="1"/>
</dbReference>
<dbReference type="NCBIfam" id="NF008277">
    <property type="entry name" value="PRK11055.1"/>
    <property type="match status" value="1"/>
</dbReference>
<dbReference type="GO" id="GO:0006006">
    <property type="term" value="P:glucose metabolic process"/>
    <property type="evidence" value="ECO:0007669"/>
    <property type="project" value="TreeGrafter"/>
</dbReference>
<gene>
    <name evidence="15" type="ORF">FO440_06150</name>
</gene>
<dbReference type="Proteomes" id="UP000318733">
    <property type="component" value="Unassembled WGS sequence"/>
</dbReference>
<comment type="cofactor">
    <cofactor evidence="2">
        <name>Ca(2+)</name>
        <dbReference type="ChEBI" id="CHEBI:29108"/>
    </cofactor>
</comment>
<comment type="pathway">
    <text evidence="3 11">Carbohydrate metabolism; hexose metabolism.</text>
</comment>
<dbReference type="Pfam" id="PF01263">
    <property type="entry name" value="Aldose_epim"/>
    <property type="match status" value="1"/>
</dbReference>
<feature type="active site" description="Proton acceptor" evidence="12">
    <location>
        <position position="303"/>
    </location>
</feature>
<dbReference type="PROSITE" id="PS00545">
    <property type="entry name" value="ALDOSE_1_EPIMERASE"/>
    <property type="match status" value="1"/>
</dbReference>
<feature type="binding site" evidence="14">
    <location>
        <begin position="81"/>
        <end position="82"/>
    </location>
    <ligand>
        <name>beta-D-galactose</name>
        <dbReference type="ChEBI" id="CHEBI:27667"/>
    </ligand>
</feature>
<dbReference type="InterPro" id="IPR008183">
    <property type="entry name" value="Aldose_1/G6P_1-epimerase"/>
</dbReference>
<dbReference type="AlphaFoldDB" id="A0A556MV34"/>
<dbReference type="InterPro" id="IPR015443">
    <property type="entry name" value="Aldose_1-epimerase"/>
</dbReference>
<evidence type="ECO:0000256" key="1">
    <source>
        <dbReference type="ARBA" id="ARBA00001614"/>
    </source>
</evidence>
<protein>
    <recommendedName>
        <fullName evidence="7 11">Aldose 1-epimerase</fullName>
        <ecNumber evidence="6 11">5.1.3.3</ecNumber>
    </recommendedName>
</protein>
<comment type="catalytic activity">
    <reaction evidence="1 11">
        <text>alpha-D-glucose = beta-D-glucose</text>
        <dbReference type="Rhea" id="RHEA:10264"/>
        <dbReference type="ChEBI" id="CHEBI:15903"/>
        <dbReference type="ChEBI" id="CHEBI:17925"/>
        <dbReference type="EC" id="5.1.3.3"/>
    </reaction>
</comment>
<feature type="active site" description="Proton donor" evidence="12">
    <location>
        <position position="177"/>
    </location>
</feature>
<feature type="binding site" evidence="13">
    <location>
        <position position="245"/>
    </location>
    <ligand>
        <name>beta-D-galactose</name>
        <dbReference type="ChEBI" id="CHEBI:27667"/>
    </ligand>
</feature>
<evidence type="ECO:0000256" key="11">
    <source>
        <dbReference type="PIRNR" id="PIRNR005096"/>
    </source>
</evidence>
<dbReference type="CDD" id="cd09019">
    <property type="entry name" value="galactose_mutarotase_like"/>
    <property type="match status" value="1"/>
</dbReference>
<evidence type="ECO:0000256" key="7">
    <source>
        <dbReference type="ARBA" id="ARBA00014165"/>
    </source>
</evidence>
<evidence type="ECO:0000256" key="14">
    <source>
        <dbReference type="PIRSR" id="PIRSR005096-3"/>
    </source>
</evidence>
<evidence type="ECO:0000256" key="12">
    <source>
        <dbReference type="PIRSR" id="PIRSR005096-1"/>
    </source>
</evidence>
<dbReference type="GO" id="GO:0004034">
    <property type="term" value="F:aldose 1-epimerase activity"/>
    <property type="evidence" value="ECO:0007669"/>
    <property type="project" value="UniProtKB-EC"/>
</dbReference>
<dbReference type="GO" id="GO:0005737">
    <property type="term" value="C:cytoplasm"/>
    <property type="evidence" value="ECO:0007669"/>
    <property type="project" value="TreeGrafter"/>
</dbReference>
<evidence type="ECO:0000313" key="15">
    <source>
        <dbReference type="EMBL" id="TSJ43767.1"/>
    </source>
</evidence>
<keyword evidence="16" id="KW-1185">Reference proteome</keyword>
<evidence type="ECO:0000256" key="10">
    <source>
        <dbReference type="ARBA" id="ARBA00023277"/>
    </source>
</evidence>
<dbReference type="GO" id="GO:0030246">
    <property type="term" value="F:carbohydrate binding"/>
    <property type="evidence" value="ECO:0007669"/>
    <property type="project" value="InterPro"/>
</dbReference>
<dbReference type="OrthoDB" id="9779408at2"/>
<evidence type="ECO:0000256" key="8">
    <source>
        <dbReference type="ARBA" id="ARBA00022837"/>
    </source>
</evidence>
<organism evidence="15 16">
    <name type="scientific">Mucilaginibacter corticis</name>
    <dbReference type="NCBI Taxonomy" id="2597670"/>
    <lineage>
        <taxon>Bacteria</taxon>
        <taxon>Pseudomonadati</taxon>
        <taxon>Bacteroidota</taxon>
        <taxon>Sphingobacteriia</taxon>
        <taxon>Sphingobacteriales</taxon>
        <taxon>Sphingobacteriaceae</taxon>
        <taxon>Mucilaginibacter</taxon>
    </lineage>
</organism>
<dbReference type="EMBL" id="VLPK01000001">
    <property type="protein sequence ID" value="TSJ43767.1"/>
    <property type="molecule type" value="Genomic_DNA"/>
</dbReference>
<accession>A0A556MV34</accession>
<dbReference type="InterPro" id="IPR011013">
    <property type="entry name" value="Gal_mutarotase_sf_dom"/>
</dbReference>
<dbReference type="InterPro" id="IPR018052">
    <property type="entry name" value="Ald1_epimerase_CS"/>
</dbReference>
<sequence length="338" mass="37322">MSKSITRKAWGTVHNEDIYLFKLENSTGAFVEVTNYGATLVSVVVPDKNSVPGNVIIGFPNLEGYLDDNCYIGSTIGRYANRISNARFTLNGNIYQLEANDGINSNHSGSGGFNSKVFGFEVNPDELVFVLHSNDGDGGFPGNLSLRVTYKWSDDNELLIHYKAVSDQDTFANFTNHAYFNLSNGDLNIADHRLEISADNIVAAGSNYIPTGEITPADVAFTGDSLRDGDDNIKSVNSYYILDKDKVAANQFAAKLTDQSSGRTLTVNTSNPGIFLYTGDYLNSKHFNHNNRYCQPFEGLCLECQLYPDSMNKPGFPSAMLPKHHMYSQFITFKFGLL</sequence>
<feature type="binding site" evidence="14">
    <location>
        <begin position="177"/>
        <end position="179"/>
    </location>
    <ligand>
        <name>beta-D-galactose</name>
        <dbReference type="ChEBI" id="CHEBI:27667"/>
    </ligand>
</feature>
<comment type="subunit">
    <text evidence="5">Monomer.</text>
</comment>
<evidence type="ECO:0000313" key="16">
    <source>
        <dbReference type="Proteomes" id="UP000318733"/>
    </source>
</evidence>
<dbReference type="GO" id="GO:0033499">
    <property type="term" value="P:galactose catabolic process via UDP-galactose, Leloir pathway"/>
    <property type="evidence" value="ECO:0007669"/>
    <property type="project" value="TreeGrafter"/>
</dbReference>
<dbReference type="EC" id="5.1.3.3" evidence="6 11"/>
<reference evidence="15 16" key="1">
    <citation type="submission" date="2019-07" db="EMBL/GenBank/DDBJ databases">
        <authorList>
            <person name="Huq M.A."/>
        </authorList>
    </citation>
    <scope>NUCLEOTIDE SEQUENCE [LARGE SCALE GENOMIC DNA]</scope>
    <source>
        <strain evidence="15 16">MAH-19</strain>
    </source>
</reference>
<evidence type="ECO:0000256" key="4">
    <source>
        <dbReference type="ARBA" id="ARBA00006206"/>
    </source>
</evidence>
<evidence type="ECO:0000256" key="13">
    <source>
        <dbReference type="PIRSR" id="PIRSR005096-2"/>
    </source>
</evidence>
<dbReference type="PANTHER" id="PTHR10091:SF0">
    <property type="entry name" value="GALACTOSE MUTAROTASE"/>
    <property type="match status" value="1"/>
</dbReference>
<proteinExistence type="inferred from homology"/>
<evidence type="ECO:0000256" key="3">
    <source>
        <dbReference type="ARBA" id="ARBA00005028"/>
    </source>
</evidence>
<dbReference type="InterPro" id="IPR014718">
    <property type="entry name" value="GH-type_carb-bd"/>
</dbReference>
<dbReference type="SUPFAM" id="SSF74650">
    <property type="entry name" value="Galactose mutarotase-like"/>
    <property type="match status" value="1"/>
</dbReference>
<evidence type="ECO:0000256" key="2">
    <source>
        <dbReference type="ARBA" id="ARBA00001913"/>
    </source>
</evidence>
<keyword evidence="10 11" id="KW-0119">Carbohydrate metabolism</keyword>
<evidence type="ECO:0000256" key="5">
    <source>
        <dbReference type="ARBA" id="ARBA00011245"/>
    </source>
</evidence>
<keyword evidence="9 11" id="KW-0413">Isomerase</keyword>
<dbReference type="Gene3D" id="2.70.98.10">
    <property type="match status" value="1"/>
</dbReference>
<dbReference type="PIRSF" id="PIRSF005096">
    <property type="entry name" value="GALM"/>
    <property type="match status" value="1"/>
</dbReference>